<dbReference type="GO" id="GO:0019005">
    <property type="term" value="C:SCF ubiquitin ligase complex"/>
    <property type="evidence" value="ECO:0007669"/>
    <property type="project" value="TreeGrafter"/>
</dbReference>
<dbReference type="Pfam" id="PF00651">
    <property type="entry name" value="BTB"/>
    <property type="match status" value="1"/>
</dbReference>
<evidence type="ECO:0000313" key="4">
    <source>
        <dbReference type="Proteomes" id="UP000031465"/>
    </source>
</evidence>
<dbReference type="PANTHER" id="PTHR13318">
    <property type="entry name" value="PARTNER OF PAIRED, ISOFORM B-RELATED"/>
    <property type="match status" value="1"/>
</dbReference>
<feature type="domain" description="F-box/LRR-repeat protein 15-like leucin rich repeat" evidence="2">
    <location>
        <begin position="444"/>
        <end position="529"/>
    </location>
</feature>
<dbReference type="InterPro" id="IPR001611">
    <property type="entry name" value="Leu-rich_rpt"/>
</dbReference>
<dbReference type="InterPro" id="IPR000210">
    <property type="entry name" value="BTB/POZ_dom"/>
</dbReference>
<dbReference type="Gene3D" id="3.30.710.10">
    <property type="entry name" value="Potassium Channel Kv1.1, Chain A"/>
    <property type="match status" value="1"/>
</dbReference>
<dbReference type="InterPro" id="IPR032675">
    <property type="entry name" value="LRR_dom_sf"/>
</dbReference>
<dbReference type="InterPro" id="IPR057207">
    <property type="entry name" value="FBXL15_LRR"/>
</dbReference>
<dbReference type="Gene3D" id="3.80.10.10">
    <property type="entry name" value="Ribonuclease Inhibitor"/>
    <property type="match status" value="2"/>
</dbReference>
<dbReference type="Pfam" id="PF13516">
    <property type="entry name" value="LRR_6"/>
    <property type="match status" value="1"/>
</dbReference>
<protein>
    <submittedName>
        <fullName evidence="3">Uncharacterized protein</fullName>
    </submittedName>
</protein>
<dbReference type="Pfam" id="PF25372">
    <property type="entry name" value="DUF7885"/>
    <property type="match status" value="2"/>
</dbReference>
<dbReference type="AlphaFoldDB" id="A0A0C1HAT9"/>
<accession>A0A0C1HAT9</accession>
<gene>
    <name evidence="3" type="ORF">DB44_CW00910</name>
</gene>
<dbReference type="EMBL" id="JSAN01000069">
    <property type="protein sequence ID" value="KIC71918.1"/>
    <property type="molecule type" value="Genomic_DNA"/>
</dbReference>
<name>A0A0C1HAT9_9BACT</name>
<sequence length="544" mass="61590">MVILITYYNNPISKHNSLTTNTNTCSSHKSNNYLKFSERINLLCTTIFQCFLNLFFNCIPRDQLQSQWREVFWGRKETVNRKFMEHRLSSDPTSLNLNQISRYNPTSTGILNQNIINSPKDVNKLLRNSLDTLEGTDGSTIPSSNLLPLPQEFKLSFQNNTFLTISSSQKSLLMEKSPYFRSLWSGNFKETFQHPLALTQKEFNCLINCLLDASFKVPVEDITSFIQLADYYQLTDVVKNLEKQLLDAYKSDKCELFNSSEDNLVELKEILDFAERFQLNILKNYLQLTVMNLLLKQTPHLKEFEKILNYFSNEIEGLDFSENVYLTDAHLLALKNCKNLKVLQLQSCHHLTDNGLACLPSLTNLQYLNLNGCKKLTDAGLAHLTPLVTLRYLDLGFCDKLTSKGLGHFKSLIALQHLNLSGCKFISDTGLAHLTPLVALQYLNLSQCTFLTDAGLAHLVPLVALKHLDLSWCNSLTNAGLAHLVHLVALQYLNLSGCIYLSEAGLAHLAPLTSLQHLNLEGCEHFTNARFRLAHFKASLAATN</sequence>
<reference evidence="3 4" key="1">
    <citation type="journal article" date="2014" name="Mol. Biol. Evol.">
        <title>Massive expansion of Ubiquitination-related gene families within the Chlamydiae.</title>
        <authorList>
            <person name="Domman D."/>
            <person name="Collingro A."/>
            <person name="Lagkouvardos I."/>
            <person name="Gehre L."/>
            <person name="Weinmaier T."/>
            <person name="Rattei T."/>
            <person name="Subtil A."/>
            <person name="Horn M."/>
        </authorList>
    </citation>
    <scope>NUCLEOTIDE SEQUENCE [LARGE SCALE GENOMIC DNA]</scope>
    <source>
        <strain evidence="3 4">EI2</strain>
    </source>
</reference>
<evidence type="ECO:0000313" key="3">
    <source>
        <dbReference type="EMBL" id="KIC71918.1"/>
    </source>
</evidence>
<dbReference type="Proteomes" id="UP000031465">
    <property type="component" value="Unassembled WGS sequence"/>
</dbReference>
<evidence type="ECO:0000259" key="1">
    <source>
        <dbReference type="Pfam" id="PF00651"/>
    </source>
</evidence>
<feature type="domain" description="F-box/LRR-repeat protein 15-like leucin rich repeat" evidence="2">
    <location>
        <begin position="324"/>
        <end position="408"/>
    </location>
</feature>
<dbReference type="SMART" id="SM00367">
    <property type="entry name" value="LRR_CC"/>
    <property type="match status" value="6"/>
</dbReference>
<organism evidence="3 4">
    <name type="scientific">Candidatus Protochlamydia amoebophila</name>
    <dbReference type="NCBI Taxonomy" id="362787"/>
    <lineage>
        <taxon>Bacteria</taxon>
        <taxon>Pseudomonadati</taxon>
        <taxon>Chlamydiota</taxon>
        <taxon>Chlamydiia</taxon>
        <taxon>Parachlamydiales</taxon>
        <taxon>Parachlamydiaceae</taxon>
        <taxon>Candidatus Protochlamydia</taxon>
    </lineage>
</organism>
<dbReference type="InterPro" id="IPR011333">
    <property type="entry name" value="SKP1/BTB/POZ_sf"/>
</dbReference>
<dbReference type="SUPFAM" id="SSF52047">
    <property type="entry name" value="RNI-like"/>
    <property type="match status" value="1"/>
</dbReference>
<evidence type="ECO:0000259" key="2">
    <source>
        <dbReference type="Pfam" id="PF25372"/>
    </source>
</evidence>
<dbReference type="GO" id="GO:0031146">
    <property type="term" value="P:SCF-dependent proteasomal ubiquitin-dependent protein catabolic process"/>
    <property type="evidence" value="ECO:0007669"/>
    <property type="project" value="TreeGrafter"/>
</dbReference>
<dbReference type="RefSeq" id="WP_052236388.1">
    <property type="nucleotide sequence ID" value="NZ_JSAN01000069.1"/>
</dbReference>
<dbReference type="PATRIC" id="fig|362787.3.peg.1171"/>
<dbReference type="InterPro" id="IPR006553">
    <property type="entry name" value="Leu-rich_rpt_Cys-con_subtyp"/>
</dbReference>
<dbReference type="PANTHER" id="PTHR13318:SF190">
    <property type="entry name" value="PARTNER OF PAIRED, ISOFORM B"/>
    <property type="match status" value="1"/>
</dbReference>
<proteinExistence type="predicted"/>
<dbReference type="SUPFAM" id="SSF54695">
    <property type="entry name" value="POZ domain"/>
    <property type="match status" value="1"/>
</dbReference>
<comment type="caution">
    <text evidence="3">The sequence shown here is derived from an EMBL/GenBank/DDBJ whole genome shotgun (WGS) entry which is preliminary data.</text>
</comment>
<feature type="domain" description="BTB" evidence="1">
    <location>
        <begin position="169"/>
        <end position="245"/>
    </location>
</feature>